<dbReference type="GO" id="GO:0046872">
    <property type="term" value="F:metal ion binding"/>
    <property type="evidence" value="ECO:0007669"/>
    <property type="project" value="UniProtKB-KW"/>
</dbReference>
<dbReference type="GO" id="GO:0004065">
    <property type="term" value="F:arylsulfatase activity"/>
    <property type="evidence" value="ECO:0007669"/>
    <property type="project" value="UniProtKB-EC"/>
</dbReference>
<dbReference type="InterPro" id="IPR024607">
    <property type="entry name" value="Sulfatase_CS"/>
</dbReference>
<dbReference type="PANTHER" id="PTHR45953:SF1">
    <property type="entry name" value="IDURONATE 2-SULFATASE"/>
    <property type="match status" value="1"/>
</dbReference>
<dbReference type="RefSeq" id="WP_069154323.1">
    <property type="nucleotide sequence ID" value="NZ_MCGH01000003.1"/>
</dbReference>
<evidence type="ECO:0000313" key="5">
    <source>
        <dbReference type="EMBL" id="ODM04081.1"/>
    </source>
</evidence>
<comment type="similarity">
    <text evidence="1">Belongs to the sulfatase family.</text>
</comment>
<dbReference type="EC" id="3.1.6.1" evidence="5"/>
<evidence type="ECO:0000256" key="3">
    <source>
        <dbReference type="ARBA" id="ARBA00022801"/>
    </source>
</evidence>
<keyword evidence="2" id="KW-0479">Metal-binding</keyword>
<dbReference type="InterPro" id="IPR000917">
    <property type="entry name" value="Sulfatase_N"/>
</dbReference>
<evidence type="ECO:0000256" key="1">
    <source>
        <dbReference type="ARBA" id="ARBA00008779"/>
    </source>
</evidence>
<evidence type="ECO:0000259" key="4">
    <source>
        <dbReference type="Pfam" id="PF00884"/>
    </source>
</evidence>
<dbReference type="PROSITE" id="PS00523">
    <property type="entry name" value="SULFATASE_1"/>
    <property type="match status" value="1"/>
</dbReference>
<reference evidence="5 6" key="1">
    <citation type="submission" date="2016-07" db="EMBL/GenBank/DDBJ databases">
        <title>Characterization of isolates of Eisenbergiella tayi derived from blood cultures, using whole genome sequencing.</title>
        <authorList>
            <person name="Burdz T."/>
            <person name="Wiebe D."/>
            <person name="Huynh C."/>
            <person name="Bernard K."/>
        </authorList>
    </citation>
    <scope>NUCLEOTIDE SEQUENCE [LARGE SCALE GENOMIC DNA]</scope>
    <source>
        <strain evidence="5 6">NML 110608</strain>
    </source>
</reference>
<dbReference type="EMBL" id="MCGH01000003">
    <property type="protein sequence ID" value="ODM04081.1"/>
    <property type="molecule type" value="Genomic_DNA"/>
</dbReference>
<sequence length="503" mass="57861">MHSPNILLITSDQQHYNTLGIRNPEIHTPNLDRLAREGTLFNRAYCSNPTCTPSRASIITGLYPSQHGAWSLGTKLPEQVPALGDYLQKAGYRTALIGKAHFQPKASKASFSSLEAEPLLYDSSFWKGFHGPFYGFEHVELMRNHTCEYLVGQHYALWLEEQCPGKWREYFAPPAGTRPANSPYQWEIPEEYHYNTWITRRCCDLLGSFRRENRPFFLWASFPDPHPPYLAPSPWCDMYAGAPLTVPEGRPGEFMNSPPHFAMTQQEDADWSSYRESGQFLHGLRFHAGIPPEQIRRNMEVYYGMISYLDHCTGILLDRLDTLGLCEDTLVIFTTDHGHLFGQHGLHYKGPFLYEDLIRVPLLIRYPPKVPAGRTCSALQSLVDLAPTLLDFCSVPVPSSMSGVNQRQVWMGNEEAARRYVLCENHQEPSSLQQRCYVDERYKLTVYADRDWGELYDLAEDPGESHNLWVHSDYRDLKEKLLLHALWQEMDREPMWMPRIAGA</sequence>
<accession>A0A1E3A6R3</accession>
<evidence type="ECO:0000256" key="2">
    <source>
        <dbReference type="ARBA" id="ARBA00022723"/>
    </source>
</evidence>
<organism evidence="5 6">
    <name type="scientific">Eisenbergiella tayi</name>
    <dbReference type="NCBI Taxonomy" id="1432052"/>
    <lineage>
        <taxon>Bacteria</taxon>
        <taxon>Bacillati</taxon>
        <taxon>Bacillota</taxon>
        <taxon>Clostridia</taxon>
        <taxon>Lachnospirales</taxon>
        <taxon>Lachnospiraceae</taxon>
        <taxon>Eisenbergiella</taxon>
    </lineage>
</organism>
<dbReference type="InterPro" id="IPR017850">
    <property type="entry name" value="Alkaline_phosphatase_core_sf"/>
</dbReference>
<dbReference type="Gene3D" id="3.40.720.10">
    <property type="entry name" value="Alkaline Phosphatase, subunit A"/>
    <property type="match status" value="1"/>
</dbReference>
<dbReference type="SUPFAM" id="SSF53649">
    <property type="entry name" value="Alkaline phosphatase-like"/>
    <property type="match status" value="1"/>
</dbReference>
<keyword evidence="3 5" id="KW-0378">Hydrolase</keyword>
<dbReference type="PATRIC" id="fig|1432052.4.peg.5421"/>
<dbReference type="Proteomes" id="UP000094067">
    <property type="component" value="Unassembled WGS sequence"/>
</dbReference>
<dbReference type="PANTHER" id="PTHR45953">
    <property type="entry name" value="IDURONATE 2-SULFATASE"/>
    <property type="match status" value="1"/>
</dbReference>
<evidence type="ECO:0000313" key="6">
    <source>
        <dbReference type="Proteomes" id="UP000094067"/>
    </source>
</evidence>
<gene>
    <name evidence="5" type="ORF">BEI61_04885</name>
</gene>
<comment type="caution">
    <text evidence="5">The sequence shown here is derived from an EMBL/GenBank/DDBJ whole genome shotgun (WGS) entry which is preliminary data.</text>
</comment>
<dbReference type="Pfam" id="PF00884">
    <property type="entry name" value="Sulfatase"/>
    <property type="match status" value="1"/>
</dbReference>
<dbReference type="AlphaFoldDB" id="A0A1E3A6R3"/>
<protein>
    <submittedName>
        <fullName evidence="5">Arylsulfatase</fullName>
        <ecNumber evidence="5">3.1.6.1</ecNumber>
    </submittedName>
</protein>
<proteinExistence type="inferred from homology"/>
<name>A0A1E3A6R3_9FIRM</name>
<feature type="domain" description="Sulfatase N-terminal" evidence="4">
    <location>
        <begin position="4"/>
        <end position="391"/>
    </location>
</feature>
<dbReference type="GO" id="GO:0005737">
    <property type="term" value="C:cytoplasm"/>
    <property type="evidence" value="ECO:0007669"/>
    <property type="project" value="TreeGrafter"/>
</dbReference>